<evidence type="ECO:0000313" key="3">
    <source>
        <dbReference type="Proteomes" id="UP001056500"/>
    </source>
</evidence>
<feature type="compositionally biased region" description="Basic and acidic residues" evidence="1">
    <location>
        <begin position="42"/>
        <end position="54"/>
    </location>
</feature>
<organism evidence="2 3">
    <name type="scientific">Brevibacillus ruminantium</name>
    <dbReference type="NCBI Taxonomy" id="2950604"/>
    <lineage>
        <taxon>Bacteria</taxon>
        <taxon>Bacillati</taxon>
        <taxon>Bacillota</taxon>
        <taxon>Bacilli</taxon>
        <taxon>Bacillales</taxon>
        <taxon>Paenibacillaceae</taxon>
        <taxon>Brevibacillus</taxon>
    </lineage>
</organism>
<sequence>MKANPNDTTRRSPSESALQAACDYIIQTILPRVSEQAQAAPERTETTSKQEYER</sequence>
<evidence type="ECO:0000256" key="1">
    <source>
        <dbReference type="SAM" id="MobiDB-lite"/>
    </source>
</evidence>
<keyword evidence="3" id="KW-1185">Reference proteome</keyword>
<dbReference type="EMBL" id="CP098755">
    <property type="protein sequence ID" value="USG66780.1"/>
    <property type="molecule type" value="Genomic_DNA"/>
</dbReference>
<evidence type="ECO:0000313" key="2">
    <source>
        <dbReference type="EMBL" id="USG66780.1"/>
    </source>
</evidence>
<name>A0ABY4WI12_9BACL</name>
<feature type="region of interest" description="Disordered" evidence="1">
    <location>
        <begin position="32"/>
        <end position="54"/>
    </location>
</feature>
<protein>
    <submittedName>
        <fullName evidence="2">Uncharacterized protein</fullName>
    </submittedName>
</protein>
<gene>
    <name evidence="2" type="ORF">NDK47_05635</name>
</gene>
<proteinExistence type="predicted"/>
<dbReference type="Proteomes" id="UP001056500">
    <property type="component" value="Chromosome"/>
</dbReference>
<accession>A0ABY4WI12</accession>
<dbReference type="RefSeq" id="WP_251873885.1">
    <property type="nucleotide sequence ID" value="NZ_CP098755.1"/>
</dbReference>
<reference evidence="2" key="1">
    <citation type="submission" date="2022-06" db="EMBL/GenBank/DDBJ databases">
        <title>Genome sequencing of Brevibacillus sp. BB3-R1.</title>
        <authorList>
            <person name="Heo J."/>
            <person name="Lee D."/>
            <person name="Won M."/>
            <person name="Han B.-H."/>
            <person name="Hong S.-B."/>
            <person name="Kwon S.-W."/>
        </authorList>
    </citation>
    <scope>NUCLEOTIDE SEQUENCE</scope>
    <source>
        <strain evidence="2">BB3-R1</strain>
    </source>
</reference>